<protein>
    <submittedName>
        <fullName evidence="1">Uncharacterized protein</fullName>
    </submittedName>
</protein>
<comment type="caution">
    <text evidence="1">The sequence shown here is derived from an EMBL/GenBank/DDBJ whole genome shotgun (WGS) entry which is preliminary data.</text>
</comment>
<evidence type="ECO:0000313" key="1">
    <source>
        <dbReference type="EMBL" id="GBN60911.1"/>
    </source>
</evidence>
<proteinExistence type="predicted"/>
<dbReference type="Proteomes" id="UP000499080">
    <property type="component" value="Unassembled WGS sequence"/>
</dbReference>
<gene>
    <name evidence="1" type="ORF">AVEN_30647_1</name>
</gene>
<dbReference type="PANTHER" id="PTHR46409">
    <property type="entry name" value="HTH PSQ-TYPE DOMAIN-CONTAINING PROTEIN"/>
    <property type="match status" value="1"/>
</dbReference>
<dbReference type="PANTHER" id="PTHR46409:SF1">
    <property type="entry name" value="HTH PSQ-TYPE DOMAIN-CONTAINING PROTEIN"/>
    <property type="match status" value="1"/>
</dbReference>
<sequence length="122" mass="14380">MSPNTVGYLKIVRWDRRTFFQADSTSALYYADDLKKVVDPVIYRNAFMAHPENLLLSMLADERWHIRELAVRRIIKKRGSSSTVERRRFVVPKLNLKANQFIDMIDFLSVMLLSHKLQLIIQ</sequence>
<accession>A0A4Y2QC00</accession>
<evidence type="ECO:0000313" key="2">
    <source>
        <dbReference type="Proteomes" id="UP000499080"/>
    </source>
</evidence>
<organism evidence="1 2">
    <name type="scientific">Araneus ventricosus</name>
    <name type="common">Orbweaver spider</name>
    <name type="synonym">Epeira ventricosa</name>
    <dbReference type="NCBI Taxonomy" id="182803"/>
    <lineage>
        <taxon>Eukaryota</taxon>
        <taxon>Metazoa</taxon>
        <taxon>Ecdysozoa</taxon>
        <taxon>Arthropoda</taxon>
        <taxon>Chelicerata</taxon>
        <taxon>Arachnida</taxon>
        <taxon>Araneae</taxon>
        <taxon>Araneomorphae</taxon>
        <taxon>Entelegynae</taxon>
        <taxon>Araneoidea</taxon>
        <taxon>Araneidae</taxon>
        <taxon>Araneus</taxon>
    </lineage>
</organism>
<keyword evidence="2" id="KW-1185">Reference proteome</keyword>
<dbReference type="EMBL" id="BGPR01013488">
    <property type="protein sequence ID" value="GBN60911.1"/>
    <property type="molecule type" value="Genomic_DNA"/>
</dbReference>
<name>A0A4Y2QC00_ARAVE</name>
<dbReference type="AlphaFoldDB" id="A0A4Y2QC00"/>
<reference evidence="1 2" key="1">
    <citation type="journal article" date="2019" name="Sci. Rep.">
        <title>Orb-weaving spider Araneus ventricosus genome elucidates the spidroin gene catalogue.</title>
        <authorList>
            <person name="Kono N."/>
            <person name="Nakamura H."/>
            <person name="Ohtoshi R."/>
            <person name="Moran D.A.P."/>
            <person name="Shinohara A."/>
            <person name="Yoshida Y."/>
            <person name="Fujiwara M."/>
            <person name="Mori M."/>
            <person name="Tomita M."/>
            <person name="Arakawa K."/>
        </authorList>
    </citation>
    <scope>NUCLEOTIDE SEQUENCE [LARGE SCALE GENOMIC DNA]</scope>
</reference>